<geneLocation type="plasmid" evidence="7">
    <name>pdrdi</name>
</geneLocation>
<evidence type="ECO:0000313" key="7">
    <source>
        <dbReference type="Proteomes" id="UP000253744"/>
    </source>
</evidence>
<dbReference type="KEGG" id="dwu:DVJ83_16895"/>
<evidence type="ECO:0000313" key="6">
    <source>
        <dbReference type="EMBL" id="AXH00808.1"/>
    </source>
</evidence>
<dbReference type="GO" id="GO:0042597">
    <property type="term" value="C:periplasmic space"/>
    <property type="evidence" value="ECO:0007669"/>
    <property type="project" value="UniProtKB-SubCell"/>
</dbReference>
<dbReference type="SUPFAM" id="SSF54523">
    <property type="entry name" value="Pili subunits"/>
    <property type="match status" value="1"/>
</dbReference>
<keyword evidence="4" id="KW-0998">Cell outer membrane</keyword>
<keyword evidence="5" id="KW-1133">Transmembrane helix</keyword>
<keyword evidence="6" id="KW-0614">Plasmid</keyword>
<keyword evidence="5" id="KW-0812">Transmembrane</keyword>
<evidence type="ECO:0000256" key="4">
    <source>
        <dbReference type="ARBA" id="ARBA00023237"/>
    </source>
</evidence>
<proteinExistence type="predicted"/>
<feature type="transmembrane region" description="Helical" evidence="5">
    <location>
        <begin position="12"/>
        <end position="34"/>
    </location>
</feature>
<reference evidence="6 7" key="1">
    <citation type="submission" date="2018-07" db="EMBL/GenBank/DDBJ databases">
        <title>Complete Genome and Methylome Analysis of Deinococcus wulumuqiensis NEB 479.</title>
        <authorList>
            <person name="Fomenkov A."/>
            <person name="Luyten Y."/>
            <person name="Vincze T."/>
            <person name="Anton B.P."/>
            <person name="Clark T."/>
            <person name="Roberts R.J."/>
            <person name="Morgan R.D."/>
        </authorList>
    </citation>
    <scope>NUCLEOTIDE SEQUENCE [LARGE SCALE GENOMIC DNA]</scope>
    <source>
        <strain evidence="6 7">NEB 479</strain>
        <plasmid evidence="7">Plasmid pdrdi</plasmid>
    </source>
</reference>
<name>A0A345IM85_9DEIO</name>
<dbReference type="InterPro" id="IPR045584">
    <property type="entry name" value="Pilin-like"/>
</dbReference>
<dbReference type="AlphaFoldDB" id="A0A345IM85"/>
<evidence type="ECO:0000256" key="1">
    <source>
        <dbReference type="ARBA" id="ARBA00004203"/>
    </source>
</evidence>
<accession>A0A345IM85</accession>
<dbReference type="RefSeq" id="WP_114673465.1">
    <property type="nucleotide sequence ID" value="NZ_CP031163.1"/>
</dbReference>
<keyword evidence="5" id="KW-0472">Membrane</keyword>
<dbReference type="Gene3D" id="3.30.700.10">
    <property type="entry name" value="Glycoprotein, Type 4 Pilin"/>
    <property type="match status" value="1"/>
</dbReference>
<dbReference type="Proteomes" id="UP000253744">
    <property type="component" value="Plasmid pDrdI"/>
</dbReference>
<evidence type="ECO:0000256" key="5">
    <source>
        <dbReference type="SAM" id="Phobius"/>
    </source>
</evidence>
<dbReference type="InterPro" id="IPR012902">
    <property type="entry name" value="N_methyl_site"/>
</dbReference>
<organism evidence="6 7">
    <name type="scientific">Deinococcus wulumuqiensis</name>
    <dbReference type="NCBI Taxonomy" id="980427"/>
    <lineage>
        <taxon>Bacteria</taxon>
        <taxon>Thermotogati</taxon>
        <taxon>Deinococcota</taxon>
        <taxon>Deinococci</taxon>
        <taxon>Deinococcales</taxon>
        <taxon>Deinococcaceae</taxon>
        <taxon>Deinococcus</taxon>
    </lineage>
</organism>
<dbReference type="GO" id="GO:0009279">
    <property type="term" value="C:cell outer membrane"/>
    <property type="evidence" value="ECO:0007669"/>
    <property type="project" value="UniProtKB-SubCell"/>
</dbReference>
<protein>
    <submittedName>
        <fullName evidence="6">Prepilin-type N-terminal cleavage/methylation domain-containing protein</fullName>
    </submittedName>
</protein>
<dbReference type="NCBIfam" id="TIGR02532">
    <property type="entry name" value="IV_pilin_GFxxxE"/>
    <property type="match status" value="1"/>
</dbReference>
<keyword evidence="3" id="KW-0574">Periplasm</keyword>
<sequence length="173" mass="18225">MQKAALGAGFTLLEILIVLGILGILMGIGAYSYFQAINPPREVARTVHSKLIQVRTDARANTQARRVLLTGQNLTLQSAVRCSESDPSRWSSAGAITFDEVQRSHLVTLSTASATGTPDPSLPAGAKLVVCFTSRGLAQPPAGQTLAALVVSDSRRTFNVEVALGGAVRTRVP</sequence>
<dbReference type="EMBL" id="CP031163">
    <property type="protein sequence ID" value="AXH00808.1"/>
    <property type="molecule type" value="Genomic_DNA"/>
</dbReference>
<evidence type="ECO:0000256" key="2">
    <source>
        <dbReference type="ARBA" id="ARBA00004418"/>
    </source>
</evidence>
<evidence type="ECO:0000256" key="3">
    <source>
        <dbReference type="ARBA" id="ARBA00022764"/>
    </source>
</evidence>
<gene>
    <name evidence="6" type="ORF">DVJ83_16895</name>
</gene>
<comment type="subcellular location">
    <subcellularLocation>
        <location evidence="1">Cell outer membrane</location>
        <topology evidence="1">Single-pass membrane protein</topology>
    </subcellularLocation>
    <subcellularLocation>
        <location evidence="2">Periplasm</location>
    </subcellularLocation>
</comment>